<organism evidence="2 3">
    <name type="scientific">Teratosphaeria nubilosa</name>
    <dbReference type="NCBI Taxonomy" id="161662"/>
    <lineage>
        <taxon>Eukaryota</taxon>
        <taxon>Fungi</taxon>
        <taxon>Dikarya</taxon>
        <taxon>Ascomycota</taxon>
        <taxon>Pezizomycotina</taxon>
        <taxon>Dothideomycetes</taxon>
        <taxon>Dothideomycetidae</taxon>
        <taxon>Mycosphaerellales</taxon>
        <taxon>Teratosphaeriaceae</taxon>
        <taxon>Teratosphaeria</taxon>
    </lineage>
</organism>
<keyword evidence="1" id="KW-0812">Transmembrane</keyword>
<evidence type="ECO:0000313" key="3">
    <source>
        <dbReference type="Proteomes" id="UP000799436"/>
    </source>
</evidence>
<dbReference type="EMBL" id="ML995822">
    <property type="protein sequence ID" value="KAF2770957.1"/>
    <property type="molecule type" value="Genomic_DNA"/>
</dbReference>
<proteinExistence type="predicted"/>
<keyword evidence="1" id="KW-0472">Membrane</keyword>
<dbReference type="InterPro" id="IPR024316">
    <property type="entry name" value="APQ12"/>
</dbReference>
<protein>
    <submittedName>
        <fullName evidence="2">Uncharacterized protein</fullName>
    </submittedName>
</protein>
<dbReference type="Proteomes" id="UP000799436">
    <property type="component" value="Unassembled WGS sequence"/>
</dbReference>
<feature type="transmembrane region" description="Helical" evidence="1">
    <location>
        <begin position="75"/>
        <end position="93"/>
    </location>
</feature>
<keyword evidence="1" id="KW-1133">Transmembrane helix</keyword>
<sequence length="173" mass="20319">MENIQGTLKPSTKVTYQPNHPADWAAHFLNHNHHARAYQAYSTYSPYLTRFLSLLDTARCYMTPLIDQISSKPDLATIALLLVIILVSLKILDMLWQTLLFWFRLMRRTLFWGVLVGLGLWVYARGVEGVVEDVGVWKERWWEEYEVWKERERIARMMGQGQGGYRGRQRGGW</sequence>
<accession>A0A6G1LDI9</accession>
<dbReference type="AlphaFoldDB" id="A0A6G1LDI9"/>
<name>A0A6G1LDI9_9PEZI</name>
<dbReference type="Pfam" id="PF12716">
    <property type="entry name" value="Apq12"/>
    <property type="match status" value="1"/>
</dbReference>
<dbReference type="OrthoDB" id="3559694at2759"/>
<gene>
    <name evidence="2" type="ORF">EJ03DRAFT_373280</name>
</gene>
<reference evidence="2" key="1">
    <citation type="journal article" date="2020" name="Stud. Mycol.">
        <title>101 Dothideomycetes genomes: a test case for predicting lifestyles and emergence of pathogens.</title>
        <authorList>
            <person name="Haridas S."/>
            <person name="Albert R."/>
            <person name="Binder M."/>
            <person name="Bloem J."/>
            <person name="Labutti K."/>
            <person name="Salamov A."/>
            <person name="Andreopoulos B."/>
            <person name="Baker S."/>
            <person name="Barry K."/>
            <person name="Bills G."/>
            <person name="Bluhm B."/>
            <person name="Cannon C."/>
            <person name="Castanera R."/>
            <person name="Culley D."/>
            <person name="Daum C."/>
            <person name="Ezra D."/>
            <person name="Gonzalez J."/>
            <person name="Henrissat B."/>
            <person name="Kuo A."/>
            <person name="Liang C."/>
            <person name="Lipzen A."/>
            <person name="Lutzoni F."/>
            <person name="Magnuson J."/>
            <person name="Mondo S."/>
            <person name="Nolan M."/>
            <person name="Ohm R."/>
            <person name="Pangilinan J."/>
            <person name="Park H.-J."/>
            <person name="Ramirez L."/>
            <person name="Alfaro M."/>
            <person name="Sun H."/>
            <person name="Tritt A."/>
            <person name="Yoshinaga Y."/>
            <person name="Zwiers L.-H."/>
            <person name="Turgeon B."/>
            <person name="Goodwin S."/>
            <person name="Spatafora J."/>
            <person name="Crous P."/>
            <person name="Grigoriev I."/>
        </authorList>
    </citation>
    <scope>NUCLEOTIDE SEQUENCE</scope>
    <source>
        <strain evidence="2">CBS 116005</strain>
    </source>
</reference>
<evidence type="ECO:0000256" key="1">
    <source>
        <dbReference type="SAM" id="Phobius"/>
    </source>
</evidence>
<feature type="transmembrane region" description="Helical" evidence="1">
    <location>
        <begin position="105"/>
        <end position="124"/>
    </location>
</feature>
<evidence type="ECO:0000313" key="2">
    <source>
        <dbReference type="EMBL" id="KAF2770957.1"/>
    </source>
</evidence>
<keyword evidence="3" id="KW-1185">Reference proteome</keyword>